<keyword evidence="2 4" id="KW-0472">Membrane</keyword>
<reference evidence="7 8" key="1">
    <citation type="submission" date="2017-12" db="EMBL/GenBank/DDBJ databases">
        <authorList>
            <person name="Hurst M.R.H."/>
        </authorList>
    </citation>
    <scope>NUCLEOTIDE SEQUENCE [LARGE SCALE GENOMIC DNA]</scope>
    <source>
        <strain evidence="7 8">SY-3-19</strain>
    </source>
</reference>
<dbReference type="AlphaFoldDB" id="A0A2S7JZK2"/>
<dbReference type="PRINTS" id="PR01021">
    <property type="entry name" value="OMPADOMAIN"/>
</dbReference>
<keyword evidence="8" id="KW-1185">Reference proteome</keyword>
<evidence type="ECO:0000256" key="4">
    <source>
        <dbReference type="PROSITE-ProRule" id="PRU00473"/>
    </source>
</evidence>
<dbReference type="PANTHER" id="PTHR30329">
    <property type="entry name" value="STATOR ELEMENT OF FLAGELLAR MOTOR COMPLEX"/>
    <property type="match status" value="1"/>
</dbReference>
<dbReference type="Gene3D" id="3.30.1330.60">
    <property type="entry name" value="OmpA-like domain"/>
    <property type="match status" value="1"/>
</dbReference>
<evidence type="ECO:0000256" key="5">
    <source>
        <dbReference type="SAM" id="MobiDB-lite"/>
    </source>
</evidence>
<evidence type="ECO:0000256" key="3">
    <source>
        <dbReference type="ARBA" id="ARBA00023237"/>
    </source>
</evidence>
<dbReference type="Pfam" id="PF00691">
    <property type="entry name" value="OmpA"/>
    <property type="match status" value="1"/>
</dbReference>
<protein>
    <recommendedName>
        <fullName evidence="6">OmpA-like domain-containing protein</fullName>
    </recommendedName>
</protein>
<dbReference type="Gene3D" id="3.40.1520.20">
    <property type="match status" value="1"/>
</dbReference>
<evidence type="ECO:0000256" key="1">
    <source>
        <dbReference type="ARBA" id="ARBA00004442"/>
    </source>
</evidence>
<name>A0A2S7JZK2_9PROT</name>
<dbReference type="InterPro" id="IPR036737">
    <property type="entry name" value="OmpA-like_sf"/>
</dbReference>
<evidence type="ECO:0000313" key="8">
    <source>
        <dbReference type="Proteomes" id="UP000239504"/>
    </source>
</evidence>
<gene>
    <name evidence="7" type="ORF">CW354_22455</name>
</gene>
<keyword evidence="3" id="KW-0998">Cell outer membrane</keyword>
<dbReference type="SUPFAM" id="SSF103088">
    <property type="entry name" value="OmpA-like"/>
    <property type="match status" value="1"/>
</dbReference>
<comment type="caution">
    <text evidence="7">The sequence shown here is derived from an EMBL/GenBank/DDBJ whole genome shotgun (WGS) entry which is preliminary data.</text>
</comment>
<organism evidence="7 8">
    <name type="scientific">Hyphococcus luteus</name>
    <dbReference type="NCBI Taxonomy" id="2058213"/>
    <lineage>
        <taxon>Bacteria</taxon>
        <taxon>Pseudomonadati</taxon>
        <taxon>Pseudomonadota</taxon>
        <taxon>Alphaproteobacteria</taxon>
        <taxon>Parvularculales</taxon>
        <taxon>Parvularculaceae</taxon>
        <taxon>Hyphococcus</taxon>
    </lineage>
</organism>
<dbReference type="InterPro" id="IPR006665">
    <property type="entry name" value="OmpA-like"/>
</dbReference>
<dbReference type="RefSeq" id="WP_104832330.1">
    <property type="nucleotide sequence ID" value="NZ_PJCH01000017.1"/>
</dbReference>
<dbReference type="InterPro" id="IPR006664">
    <property type="entry name" value="OMP_bac"/>
</dbReference>
<accession>A0A2S7JZK2</accession>
<evidence type="ECO:0000313" key="7">
    <source>
        <dbReference type="EMBL" id="PQA85691.1"/>
    </source>
</evidence>
<dbReference type="PROSITE" id="PS51123">
    <property type="entry name" value="OMPA_2"/>
    <property type="match status" value="1"/>
</dbReference>
<feature type="region of interest" description="Disordered" evidence="5">
    <location>
        <begin position="232"/>
        <end position="258"/>
    </location>
</feature>
<proteinExistence type="predicted"/>
<dbReference type="OrthoDB" id="7626288at2"/>
<comment type="subcellular location">
    <subcellularLocation>
        <location evidence="1">Cell outer membrane</location>
    </subcellularLocation>
</comment>
<sequence length="385" mass="39468">MNAFLKLLAGLAVLALIGLAAFFIDGAPGSAASAQRKLEESAVKALGADAGAWASVTMDGQKAILSGTAPSEAARDALIARVAAAEGGGGLVAGGVTTVDAGALKVIAAPPVADPFIFIAEYENGVLAFSGYAPDQETRDAVYRLAGDLFPDTDISGVIDIAGGAPVAPESWRIAAETSLRALYYLQRGAVSAEGARFAVMGKAEDEVRAGAARMLMTAMPDGLAGESDIAVDEAAPPPAPNLPAPDENAAGAADTEQMTPARETCLEELQNAASALRIRFPSADSDLDAGAEDSLRALAALLADCPNTRLEITGHTDSLGQARDNLRLSLERARVVRDFLISAGAPAETVTADGAGESEPIANNATEAGRERNRRIEFEIISAQ</sequence>
<evidence type="ECO:0000259" key="6">
    <source>
        <dbReference type="PROSITE" id="PS51123"/>
    </source>
</evidence>
<dbReference type="PANTHER" id="PTHR30329:SF21">
    <property type="entry name" value="LIPOPROTEIN YIAD-RELATED"/>
    <property type="match status" value="1"/>
</dbReference>
<evidence type="ECO:0000256" key="2">
    <source>
        <dbReference type="ARBA" id="ARBA00023136"/>
    </source>
</evidence>
<dbReference type="EMBL" id="PJCH01000017">
    <property type="protein sequence ID" value="PQA85691.1"/>
    <property type="molecule type" value="Genomic_DNA"/>
</dbReference>
<feature type="domain" description="OmpA-like" evidence="6">
    <location>
        <begin position="268"/>
        <end position="385"/>
    </location>
</feature>
<dbReference type="GO" id="GO:0009279">
    <property type="term" value="C:cell outer membrane"/>
    <property type="evidence" value="ECO:0007669"/>
    <property type="project" value="UniProtKB-SubCell"/>
</dbReference>
<dbReference type="InterPro" id="IPR050330">
    <property type="entry name" value="Bact_OuterMem_StrucFunc"/>
</dbReference>
<dbReference type="CDD" id="cd07185">
    <property type="entry name" value="OmpA_C-like"/>
    <property type="match status" value="1"/>
</dbReference>
<dbReference type="Proteomes" id="UP000239504">
    <property type="component" value="Unassembled WGS sequence"/>
</dbReference>